<organism evidence="2 3">
    <name type="scientific">Coniochaeta hoffmannii</name>
    <dbReference type="NCBI Taxonomy" id="91930"/>
    <lineage>
        <taxon>Eukaryota</taxon>
        <taxon>Fungi</taxon>
        <taxon>Dikarya</taxon>
        <taxon>Ascomycota</taxon>
        <taxon>Pezizomycotina</taxon>
        <taxon>Sordariomycetes</taxon>
        <taxon>Sordariomycetidae</taxon>
        <taxon>Coniochaetales</taxon>
        <taxon>Coniochaetaceae</taxon>
        <taxon>Coniochaeta</taxon>
    </lineage>
</organism>
<evidence type="ECO:0000313" key="2">
    <source>
        <dbReference type="EMBL" id="KAJ9149614.1"/>
    </source>
</evidence>
<evidence type="ECO:0000313" key="3">
    <source>
        <dbReference type="Proteomes" id="UP001174691"/>
    </source>
</evidence>
<dbReference type="SUPFAM" id="SSF55729">
    <property type="entry name" value="Acyl-CoA N-acyltransferases (Nat)"/>
    <property type="match status" value="1"/>
</dbReference>
<dbReference type="PANTHER" id="PTHR42791:SF2">
    <property type="entry name" value="N-ACETYLTRANSFERASE DOMAIN-CONTAINING PROTEIN"/>
    <property type="match status" value="1"/>
</dbReference>
<name>A0AA38VG58_9PEZI</name>
<reference evidence="2" key="1">
    <citation type="submission" date="2022-07" db="EMBL/GenBank/DDBJ databases">
        <title>Fungi with potential for degradation of polypropylene.</title>
        <authorList>
            <person name="Gostincar C."/>
        </authorList>
    </citation>
    <scope>NUCLEOTIDE SEQUENCE</scope>
    <source>
        <strain evidence="2">EXF-13287</strain>
    </source>
</reference>
<dbReference type="AlphaFoldDB" id="A0AA38VG58"/>
<dbReference type="InterPro" id="IPR016181">
    <property type="entry name" value="Acyl_CoA_acyltransferase"/>
</dbReference>
<proteinExistence type="predicted"/>
<dbReference type="InterPro" id="IPR000182">
    <property type="entry name" value="GNAT_dom"/>
</dbReference>
<comment type="caution">
    <text evidence="2">The sequence shown here is derived from an EMBL/GenBank/DDBJ whole genome shotgun (WGS) entry which is preliminary data.</text>
</comment>
<dbReference type="Pfam" id="PF13673">
    <property type="entry name" value="Acetyltransf_10"/>
    <property type="match status" value="1"/>
</dbReference>
<feature type="domain" description="N-acetyltransferase" evidence="1">
    <location>
        <begin position="97"/>
        <end position="224"/>
    </location>
</feature>
<sequence>MTTTIHIREIRPSGKEASEMDSLGLQAFTDVPIHRIMFPTGEETREEERRWRSQRFRTSVKNPAKRFVVAVEETVMENGSSRTEMVGWAMWTPVAQPEVEKSEGEREEEWRERMDAWPDVMDKEAYRRILEGFRELQRLWLDGDDLRGYWVLDVLAVHPGYQRKGLGSKLTKWGIEAAAKEGKGIGLISRPTAKRLYSSLGFRTFEPELFVGGDSQTAMRLDKPTGYGQVDEQ</sequence>
<dbReference type="InterPro" id="IPR052523">
    <property type="entry name" value="Trichothecene_AcTrans"/>
</dbReference>
<keyword evidence="3" id="KW-1185">Reference proteome</keyword>
<gene>
    <name evidence="2" type="ORF">NKR19_g5609</name>
</gene>
<dbReference type="CDD" id="cd04301">
    <property type="entry name" value="NAT_SF"/>
    <property type="match status" value="1"/>
</dbReference>
<dbReference type="PANTHER" id="PTHR42791">
    <property type="entry name" value="GNAT FAMILY ACETYLTRANSFERASE"/>
    <property type="match status" value="1"/>
</dbReference>
<accession>A0AA38VG58</accession>
<dbReference type="Gene3D" id="3.40.630.30">
    <property type="match status" value="1"/>
</dbReference>
<evidence type="ECO:0000259" key="1">
    <source>
        <dbReference type="PROSITE" id="PS51186"/>
    </source>
</evidence>
<dbReference type="Proteomes" id="UP001174691">
    <property type="component" value="Unassembled WGS sequence"/>
</dbReference>
<protein>
    <submittedName>
        <fullName evidence="2">Acyl-CoA N-acyltransferase</fullName>
    </submittedName>
</protein>
<dbReference type="GO" id="GO:0016747">
    <property type="term" value="F:acyltransferase activity, transferring groups other than amino-acyl groups"/>
    <property type="evidence" value="ECO:0007669"/>
    <property type="project" value="InterPro"/>
</dbReference>
<dbReference type="EMBL" id="JANBVN010000078">
    <property type="protein sequence ID" value="KAJ9149614.1"/>
    <property type="molecule type" value="Genomic_DNA"/>
</dbReference>
<dbReference type="PROSITE" id="PS51186">
    <property type="entry name" value="GNAT"/>
    <property type="match status" value="1"/>
</dbReference>